<dbReference type="AlphaFoldDB" id="A0A5Q0QJU5"/>
<dbReference type="SMART" id="SM00028">
    <property type="entry name" value="TPR"/>
    <property type="match status" value="3"/>
</dbReference>
<dbReference type="RefSeq" id="WP_153512906.1">
    <property type="nucleotide sequence ID" value="NZ_CP045652.1"/>
</dbReference>
<dbReference type="KEGG" id="sphe:GFH32_17875"/>
<protein>
    <recommendedName>
        <fullName evidence="5">Tetratricopeptide repeat protein</fullName>
    </recommendedName>
</protein>
<dbReference type="SUPFAM" id="SSF48452">
    <property type="entry name" value="TPR-like"/>
    <property type="match status" value="1"/>
</dbReference>
<dbReference type="Pfam" id="PF04733">
    <property type="entry name" value="Coatomer_E"/>
    <property type="match status" value="1"/>
</dbReference>
<feature type="chain" id="PRO_5024951500" description="Tetratricopeptide repeat protein" evidence="2">
    <location>
        <begin position="20"/>
        <end position="338"/>
    </location>
</feature>
<gene>
    <name evidence="3" type="ORF">GFH32_17875</name>
</gene>
<reference evidence="3 4" key="1">
    <citation type="submission" date="2019-10" db="EMBL/GenBank/DDBJ databases">
        <authorList>
            <person name="Dong K."/>
        </authorList>
    </citation>
    <scope>NUCLEOTIDE SEQUENCE [LARGE SCALE GENOMIC DNA]</scope>
    <source>
        <strain evidence="4">dk4302</strain>
    </source>
</reference>
<evidence type="ECO:0000313" key="3">
    <source>
        <dbReference type="EMBL" id="QGA28080.1"/>
    </source>
</evidence>
<evidence type="ECO:0000313" key="4">
    <source>
        <dbReference type="Proteomes" id="UP000326921"/>
    </source>
</evidence>
<evidence type="ECO:0008006" key="5">
    <source>
        <dbReference type="Google" id="ProtNLM"/>
    </source>
</evidence>
<dbReference type="InterPro" id="IPR011990">
    <property type="entry name" value="TPR-like_helical_dom_sf"/>
</dbReference>
<evidence type="ECO:0000256" key="2">
    <source>
        <dbReference type="SAM" id="SignalP"/>
    </source>
</evidence>
<keyword evidence="2" id="KW-0732">Signal</keyword>
<accession>A0A5Q0QJU5</accession>
<evidence type="ECO:0000256" key="1">
    <source>
        <dbReference type="PROSITE-ProRule" id="PRU00339"/>
    </source>
</evidence>
<dbReference type="Proteomes" id="UP000326921">
    <property type="component" value="Chromosome"/>
</dbReference>
<name>A0A5Q0QJU5_9SPHI</name>
<organism evidence="3 4">
    <name type="scientific">Sphingobacterium zhuxiongii</name>
    <dbReference type="NCBI Taxonomy" id="2662364"/>
    <lineage>
        <taxon>Bacteria</taxon>
        <taxon>Pseudomonadati</taxon>
        <taxon>Bacteroidota</taxon>
        <taxon>Sphingobacteriia</taxon>
        <taxon>Sphingobacteriales</taxon>
        <taxon>Sphingobacteriaceae</taxon>
        <taxon>Sphingobacterium</taxon>
    </lineage>
</organism>
<dbReference type="PROSITE" id="PS50005">
    <property type="entry name" value="TPR"/>
    <property type="match status" value="1"/>
</dbReference>
<feature type="repeat" description="TPR" evidence="1">
    <location>
        <begin position="90"/>
        <end position="123"/>
    </location>
</feature>
<keyword evidence="4" id="KW-1185">Reference proteome</keyword>
<keyword evidence="1" id="KW-0802">TPR repeat</keyword>
<sequence>MKWILVLFTLLSFSTSLNAQDKDKQFEMADSLSDAKEYHKALVIFEKLCEEEPNNPTYLSHAGITYFRLERFDKAKEKFRLAVLYSQDNETHLSNLAAAYSNINENQKAYEYALKAMKVKPTSLTVYNAMANANNIYKYDETFRIYKQYPELTTENKFNLVLGLAHYHTLNFEKSASYFDAFLTNQDESDLLMKQEENTNSYLFNSYVGQLIRQIVYKQGDKEASMARLTALRNESYSDTQSQRYEVRILVLLMITQLLESPEFDYGKELLLARPSAQMKLSVADLSSKLNEVNDKLKSTLNESLNKKDPNGEDFRVFLASGGNLDLFLKKLISGNIL</sequence>
<dbReference type="InterPro" id="IPR019734">
    <property type="entry name" value="TPR_rpt"/>
</dbReference>
<dbReference type="EMBL" id="CP045652">
    <property type="protein sequence ID" value="QGA28080.1"/>
    <property type="molecule type" value="Genomic_DNA"/>
</dbReference>
<proteinExistence type="predicted"/>
<dbReference type="Gene3D" id="1.25.40.10">
    <property type="entry name" value="Tetratricopeptide repeat domain"/>
    <property type="match status" value="1"/>
</dbReference>
<feature type="signal peptide" evidence="2">
    <location>
        <begin position="1"/>
        <end position="19"/>
    </location>
</feature>